<evidence type="ECO:0000256" key="1">
    <source>
        <dbReference type="SAM" id="MobiDB-lite"/>
    </source>
</evidence>
<gene>
    <name evidence="2" type="ORF">PTTG_30855</name>
</gene>
<dbReference type="EMBL" id="ADAS02008031">
    <property type="protein sequence ID" value="OAV85029.1"/>
    <property type="molecule type" value="Genomic_DNA"/>
</dbReference>
<reference evidence="3 4" key="3">
    <citation type="journal article" date="2017" name="G3 (Bethesda)">
        <title>Comparative analysis highlights variable genome content of wheat rusts and divergence of the mating loci.</title>
        <authorList>
            <person name="Cuomo C.A."/>
            <person name="Bakkeren G."/>
            <person name="Khalil H.B."/>
            <person name="Panwar V."/>
            <person name="Joly D."/>
            <person name="Linning R."/>
            <person name="Sakthikumar S."/>
            <person name="Song X."/>
            <person name="Adiconis X."/>
            <person name="Fan L."/>
            <person name="Goldberg J.M."/>
            <person name="Levin J.Z."/>
            <person name="Young S."/>
            <person name="Zeng Q."/>
            <person name="Anikster Y."/>
            <person name="Bruce M."/>
            <person name="Wang M."/>
            <person name="Yin C."/>
            <person name="McCallum B."/>
            <person name="Szabo L.J."/>
            <person name="Hulbert S."/>
            <person name="Chen X."/>
            <person name="Fellers J.P."/>
        </authorList>
    </citation>
    <scope>NUCLEOTIDE SEQUENCE</scope>
    <source>
        <strain evidence="4">Isolate 1-1 / race 1 (BBBD)</strain>
        <strain evidence="3">isolate 1-1 / race 1 (BBBD)</strain>
    </source>
</reference>
<feature type="non-terminal residue" evidence="2">
    <location>
        <position position="255"/>
    </location>
</feature>
<dbReference type="Proteomes" id="UP000005240">
    <property type="component" value="Unassembled WGS sequence"/>
</dbReference>
<reference evidence="2" key="1">
    <citation type="submission" date="2009-11" db="EMBL/GenBank/DDBJ databases">
        <authorList>
            <consortium name="The Broad Institute Genome Sequencing Platform"/>
            <person name="Ward D."/>
            <person name="Feldgarden M."/>
            <person name="Earl A."/>
            <person name="Young S.K."/>
            <person name="Zeng Q."/>
            <person name="Koehrsen M."/>
            <person name="Alvarado L."/>
            <person name="Berlin A."/>
            <person name="Bochicchio J."/>
            <person name="Borenstein D."/>
            <person name="Chapman S.B."/>
            <person name="Chen Z."/>
            <person name="Engels R."/>
            <person name="Freedman E."/>
            <person name="Gellesch M."/>
            <person name="Goldberg J."/>
            <person name="Griggs A."/>
            <person name="Gujja S."/>
            <person name="Heilman E."/>
            <person name="Heiman D."/>
            <person name="Hepburn T."/>
            <person name="Howarth C."/>
            <person name="Jen D."/>
            <person name="Larson L."/>
            <person name="Lewis B."/>
            <person name="Mehta T."/>
            <person name="Park D."/>
            <person name="Pearson M."/>
            <person name="Roberts A."/>
            <person name="Saif S."/>
            <person name="Shea T."/>
            <person name="Shenoy N."/>
            <person name="Sisk P."/>
            <person name="Stolte C."/>
            <person name="Sykes S."/>
            <person name="Thomson T."/>
            <person name="Walk T."/>
            <person name="White J."/>
            <person name="Yandava C."/>
            <person name="Izard J."/>
            <person name="Baranova O.V."/>
            <person name="Blanton J.M."/>
            <person name="Tanner A.C."/>
            <person name="Dewhirst F.E."/>
            <person name="Haas B."/>
            <person name="Nusbaum C."/>
            <person name="Birren B."/>
        </authorList>
    </citation>
    <scope>NUCLEOTIDE SEQUENCE [LARGE SCALE GENOMIC DNA]</scope>
    <source>
        <strain evidence="2">1-1 BBBD Race 1</strain>
    </source>
</reference>
<dbReference type="InterPro" id="IPR021109">
    <property type="entry name" value="Peptidase_aspartic_dom_sf"/>
</dbReference>
<dbReference type="VEuPathDB" id="FungiDB:PTTG_30855"/>
<sequence length="255" mass="27742">MGSLNSSSSSSNLAHLSPSSLPLTSLPSSKLSDVLDPSLNPIKPARVIIELQITGRYFRALIDTGSEIDLISDRAVDDSFLERRPMARLSSIRLALGDGSAMPLTIRHFVVATLRVTRPTLIFEDTSLRVGPVLGDFDLILGTPFLHCHGLSVSVEQQAMECSRLNVLIPDYRVDPGQFQSIAAVDAPSEANQYPCAESERLILKEFADLFPEDIPAVDEDVDDSDKSKGSSFPNKLQDAASRTQHKIVLTDPNA</sequence>
<dbReference type="EnsemblFungi" id="PTTG_30855-t43_1">
    <property type="protein sequence ID" value="PTTG_30855-t43_1-p1"/>
    <property type="gene ID" value="PTTG_30855"/>
</dbReference>
<evidence type="ECO:0000313" key="2">
    <source>
        <dbReference type="EMBL" id="OAV85029.1"/>
    </source>
</evidence>
<dbReference type="CDD" id="cd00303">
    <property type="entry name" value="retropepsin_like"/>
    <property type="match status" value="1"/>
</dbReference>
<name>A0A180FY01_PUCT1</name>
<dbReference type="AlphaFoldDB" id="A0A180FY01"/>
<dbReference type="Gene3D" id="2.40.70.10">
    <property type="entry name" value="Acid Proteases"/>
    <property type="match status" value="1"/>
</dbReference>
<proteinExistence type="predicted"/>
<feature type="region of interest" description="Disordered" evidence="1">
    <location>
        <begin position="217"/>
        <end position="255"/>
    </location>
</feature>
<dbReference type="OrthoDB" id="3267748at2759"/>
<evidence type="ECO:0000313" key="3">
    <source>
        <dbReference type="EnsemblFungi" id="PTTG_30855-t43_1-p1"/>
    </source>
</evidence>
<reference evidence="3" key="4">
    <citation type="submission" date="2025-05" db="UniProtKB">
        <authorList>
            <consortium name="EnsemblFungi"/>
        </authorList>
    </citation>
    <scope>IDENTIFICATION</scope>
    <source>
        <strain evidence="3">isolate 1-1 / race 1 (BBBD)</strain>
    </source>
</reference>
<accession>A0A180FY01</accession>
<organism evidence="2">
    <name type="scientific">Puccinia triticina (isolate 1-1 / race 1 (BBBD))</name>
    <name type="common">Brown leaf rust fungus</name>
    <dbReference type="NCBI Taxonomy" id="630390"/>
    <lineage>
        <taxon>Eukaryota</taxon>
        <taxon>Fungi</taxon>
        <taxon>Dikarya</taxon>
        <taxon>Basidiomycota</taxon>
        <taxon>Pucciniomycotina</taxon>
        <taxon>Pucciniomycetes</taxon>
        <taxon>Pucciniales</taxon>
        <taxon>Pucciniaceae</taxon>
        <taxon>Puccinia</taxon>
    </lineage>
</organism>
<dbReference type="SUPFAM" id="SSF50630">
    <property type="entry name" value="Acid proteases"/>
    <property type="match status" value="1"/>
</dbReference>
<protein>
    <submittedName>
        <fullName evidence="2 3">Uncharacterized protein</fullName>
    </submittedName>
</protein>
<reference evidence="2" key="2">
    <citation type="submission" date="2016-05" db="EMBL/GenBank/DDBJ databases">
        <title>Comparative analysis highlights variable genome content of wheat rusts and divergence of the mating loci.</title>
        <authorList>
            <person name="Cuomo C.A."/>
            <person name="Bakkeren G."/>
            <person name="Szabo L."/>
            <person name="Khalil H."/>
            <person name="Joly D."/>
            <person name="Goldberg J."/>
            <person name="Young S."/>
            <person name="Zeng Q."/>
            <person name="Fellers J."/>
        </authorList>
    </citation>
    <scope>NUCLEOTIDE SEQUENCE [LARGE SCALE GENOMIC DNA]</scope>
    <source>
        <strain evidence="2">1-1 BBBD Race 1</strain>
    </source>
</reference>
<evidence type="ECO:0000313" key="4">
    <source>
        <dbReference type="Proteomes" id="UP000005240"/>
    </source>
</evidence>
<keyword evidence="4" id="KW-1185">Reference proteome</keyword>